<dbReference type="FunFam" id="2.60.40.150:FF:000006">
    <property type="entry name" value="Synaptotagmin-like 5, isoform CRA_a"/>
    <property type="match status" value="1"/>
</dbReference>
<dbReference type="InterPro" id="IPR000008">
    <property type="entry name" value="C2_dom"/>
</dbReference>
<feature type="domain" description="C2" evidence="8">
    <location>
        <begin position="1550"/>
        <end position="1672"/>
    </location>
</feature>
<dbReference type="FunFam" id="2.60.40.150:FF:000040">
    <property type="entry name" value="synaptotagmin-like protein 2 isoform X2"/>
    <property type="match status" value="1"/>
</dbReference>
<evidence type="ECO:0000313" key="11">
    <source>
        <dbReference type="Proteomes" id="UP000288216"/>
    </source>
</evidence>
<organism evidence="10 11">
    <name type="scientific">Scyliorhinus torazame</name>
    <name type="common">Cloudy catshark</name>
    <name type="synonym">Catulus torazame</name>
    <dbReference type="NCBI Taxonomy" id="75743"/>
    <lineage>
        <taxon>Eukaryota</taxon>
        <taxon>Metazoa</taxon>
        <taxon>Chordata</taxon>
        <taxon>Craniata</taxon>
        <taxon>Vertebrata</taxon>
        <taxon>Chondrichthyes</taxon>
        <taxon>Elasmobranchii</taxon>
        <taxon>Galeomorphii</taxon>
        <taxon>Galeoidea</taxon>
        <taxon>Carcharhiniformes</taxon>
        <taxon>Scyliorhinidae</taxon>
        <taxon>Scyliorhinus</taxon>
    </lineage>
</organism>
<evidence type="ECO:0000256" key="3">
    <source>
        <dbReference type="ARBA" id="ARBA00022483"/>
    </source>
</evidence>
<dbReference type="GO" id="GO:0006886">
    <property type="term" value="P:intracellular protein transport"/>
    <property type="evidence" value="ECO:0007669"/>
    <property type="project" value="InterPro"/>
</dbReference>
<name>A0A401PKA4_SCYTO</name>
<keyword evidence="4" id="KW-0677">Repeat</keyword>
<reference evidence="10 11" key="1">
    <citation type="journal article" date="2018" name="Nat. Ecol. Evol.">
        <title>Shark genomes provide insights into elasmobranch evolution and the origin of vertebrates.</title>
        <authorList>
            <person name="Hara Y"/>
            <person name="Yamaguchi K"/>
            <person name="Onimaru K"/>
            <person name="Kadota M"/>
            <person name="Koyanagi M"/>
            <person name="Keeley SD"/>
            <person name="Tatsumi K"/>
            <person name="Tanaka K"/>
            <person name="Motone F"/>
            <person name="Kageyama Y"/>
            <person name="Nozu R"/>
            <person name="Adachi N"/>
            <person name="Nishimura O"/>
            <person name="Nakagawa R"/>
            <person name="Tanegashima C"/>
            <person name="Kiyatake I"/>
            <person name="Matsumoto R"/>
            <person name="Murakumo K"/>
            <person name="Nishida K"/>
            <person name="Terakita A"/>
            <person name="Kuratani S"/>
            <person name="Sato K"/>
            <person name="Hyodo S Kuraku.S."/>
        </authorList>
    </citation>
    <scope>NUCLEOTIDE SEQUENCE [LARGE SCALE GENOMIC DNA]</scope>
</reference>
<feature type="compositionally biased region" description="Polar residues" evidence="7">
    <location>
        <begin position="1200"/>
        <end position="1211"/>
    </location>
</feature>
<evidence type="ECO:0000256" key="6">
    <source>
        <dbReference type="ARBA" id="ARBA00072164"/>
    </source>
</evidence>
<feature type="compositionally biased region" description="Basic and acidic residues" evidence="7">
    <location>
        <begin position="1403"/>
        <end position="1415"/>
    </location>
</feature>
<evidence type="ECO:0000259" key="8">
    <source>
        <dbReference type="PROSITE" id="PS50004"/>
    </source>
</evidence>
<dbReference type="PANTHER" id="PTHR45716:SF5">
    <property type="entry name" value="SYNAPTOTAGMIN-LIKE PROTEIN 2"/>
    <property type="match status" value="1"/>
</dbReference>
<dbReference type="GO" id="GO:0042043">
    <property type="term" value="F:neurexin family protein binding"/>
    <property type="evidence" value="ECO:0007669"/>
    <property type="project" value="TreeGrafter"/>
</dbReference>
<feature type="domain" description="C2" evidence="8">
    <location>
        <begin position="1686"/>
        <end position="1812"/>
    </location>
</feature>
<dbReference type="EMBL" id="BFAA01000669">
    <property type="protein sequence ID" value="GCB73535.1"/>
    <property type="molecule type" value="Genomic_DNA"/>
</dbReference>
<feature type="region of interest" description="Disordered" evidence="7">
    <location>
        <begin position="375"/>
        <end position="404"/>
    </location>
</feature>
<keyword evidence="11" id="KW-1185">Reference proteome</keyword>
<dbReference type="Pfam" id="PF00168">
    <property type="entry name" value="C2"/>
    <property type="match status" value="2"/>
</dbReference>
<dbReference type="Gene3D" id="2.60.40.150">
    <property type="entry name" value="C2 domain"/>
    <property type="match status" value="2"/>
</dbReference>
<evidence type="ECO:0000256" key="5">
    <source>
        <dbReference type="ARBA" id="ARBA00023136"/>
    </source>
</evidence>
<dbReference type="PROSITE" id="PS50916">
    <property type="entry name" value="RABBD"/>
    <property type="match status" value="1"/>
</dbReference>
<feature type="domain" description="RabBD" evidence="9">
    <location>
        <begin position="46"/>
        <end position="102"/>
    </location>
</feature>
<feature type="compositionally biased region" description="Polar residues" evidence="7">
    <location>
        <begin position="169"/>
        <end position="193"/>
    </location>
</feature>
<dbReference type="CDD" id="cd04020">
    <property type="entry name" value="C2B_SLP_1-2-3-4"/>
    <property type="match status" value="1"/>
</dbReference>
<dbReference type="Proteomes" id="UP000288216">
    <property type="component" value="Unassembled WGS sequence"/>
</dbReference>
<feature type="region of interest" description="Disordered" evidence="7">
    <location>
        <begin position="1396"/>
        <end position="1417"/>
    </location>
</feature>
<feature type="compositionally biased region" description="Basic and acidic residues" evidence="7">
    <location>
        <begin position="233"/>
        <end position="242"/>
    </location>
</feature>
<feature type="region of interest" description="Disordered" evidence="7">
    <location>
        <begin position="1195"/>
        <end position="1250"/>
    </location>
</feature>
<feature type="compositionally biased region" description="Polar residues" evidence="7">
    <location>
        <begin position="271"/>
        <end position="311"/>
    </location>
</feature>
<feature type="region of interest" description="Disordered" evidence="7">
    <location>
        <begin position="259"/>
        <end position="356"/>
    </location>
</feature>
<feature type="compositionally biased region" description="Polar residues" evidence="7">
    <location>
        <begin position="386"/>
        <end position="398"/>
    </location>
</feature>
<evidence type="ECO:0000256" key="1">
    <source>
        <dbReference type="ARBA" id="ARBA00004236"/>
    </source>
</evidence>
<dbReference type="GO" id="GO:0005886">
    <property type="term" value="C:plasma membrane"/>
    <property type="evidence" value="ECO:0007669"/>
    <property type="project" value="UniProtKB-SubCell"/>
</dbReference>
<accession>A0A401PKA4</accession>
<dbReference type="InterPro" id="IPR010911">
    <property type="entry name" value="Rab_BD"/>
</dbReference>
<comment type="caution">
    <text evidence="10">The sequence shown here is derived from an EMBL/GenBank/DDBJ whole genome shotgun (WGS) entry which is preliminary data.</text>
</comment>
<dbReference type="STRING" id="75743.A0A401PKA4"/>
<gene>
    <name evidence="10" type="ORF">scyTo_0002615</name>
</gene>
<dbReference type="CDD" id="cd08393">
    <property type="entry name" value="C2A_SLP-1_2"/>
    <property type="match status" value="1"/>
</dbReference>
<proteinExistence type="predicted"/>
<dbReference type="PANTHER" id="PTHR45716">
    <property type="entry name" value="BITESIZE, ISOFORM I"/>
    <property type="match status" value="1"/>
</dbReference>
<dbReference type="Gene3D" id="6.10.250.3000">
    <property type="match status" value="1"/>
</dbReference>
<dbReference type="SMART" id="SM00239">
    <property type="entry name" value="C2"/>
    <property type="match status" value="2"/>
</dbReference>
<feature type="compositionally biased region" description="Basic and acidic residues" evidence="7">
    <location>
        <begin position="1212"/>
        <end position="1223"/>
    </location>
</feature>
<dbReference type="InterPro" id="IPR035892">
    <property type="entry name" value="C2_domain_sf"/>
</dbReference>
<dbReference type="GO" id="GO:0006887">
    <property type="term" value="P:exocytosis"/>
    <property type="evidence" value="ECO:0007669"/>
    <property type="project" value="UniProtKB-KW"/>
</dbReference>
<evidence type="ECO:0000256" key="4">
    <source>
        <dbReference type="ARBA" id="ARBA00022737"/>
    </source>
</evidence>
<evidence type="ECO:0000256" key="7">
    <source>
        <dbReference type="SAM" id="MobiDB-lite"/>
    </source>
</evidence>
<dbReference type="OrthoDB" id="195679at2759"/>
<dbReference type="SUPFAM" id="SSF49562">
    <property type="entry name" value="C2 domain (Calcium/lipid-binding domain, CaLB)"/>
    <property type="match status" value="2"/>
</dbReference>
<evidence type="ECO:0000313" key="10">
    <source>
        <dbReference type="EMBL" id="GCB73535.1"/>
    </source>
</evidence>
<evidence type="ECO:0000256" key="2">
    <source>
        <dbReference type="ARBA" id="ARBA00022475"/>
    </source>
</evidence>
<sequence>MDRTESSFVFGAKVLLNIIENQDARCNRGRNMPGTSGLNKGSETFMIDLSHLTEEEQVTIMRVLRRDADLRKAEEKRARHLQESVENEIRRKNMTGEWFYNAKAKRHKDTLHGSELIQASMRKKKPMTIYERLQTKEPKEKSKNLANNIYVPPELSVFLEDPKVEEPETSTTSQKNNTAPEQQRTPTQNTLSPGKQRENPFNKSYLEDIPNAGERPLLSAGTESTSPTPVAEKLSHPKDNVSRLHSPSIEFLEIKKPSSAVDDNCSERQKVPSQRTNSSKLQESVTKSDQLHTASGRKNWNGFNGNSTTPKSILKRSPSSSSNDSEILHISVQDSKSKIPVSPQTIPEGQTKTNTAVKNEDFFTPNSLERSKQVRFSPNVDEKKISQSLEPHNANGASKDSFLDTDYLEETDKENTDRMSNAEEDENPHKANVFSDLHRLSSPLQTNPLYLNQGDDNIMSNLDFQSIPATKSNTINDTNSHLSSNGSGLLTNQVPEMGTGEILMEKEANRRLNPAPNPSFHNVDERKLHTDFESPQVSNQQPTKISQGKHVNFAVPLFKTAATEQRHEAHSSQSQMLDKYTAEHMKAADESISKVLDWFTRSEAVSSVNTEAMKTPPDPIVEYKPKAVITVNSKPNAEFSHSEADIFTKKPQKLPNMNHEIQAQGEQEIQLQEVQTPIKENIFDKSLIPEPLLLEEKNKTRTKNDSEITYPLSENIFQSLNDEQQHIKLEQDEESKQEPSVLKYFPEKGRAGANEHANREPESAQAISEDTDFFLATDKNSAQETKSGPESTGWNVEELKTLPTISTKSTTEQALPTFQKHSPNPTTSGQENAFANMVFGKSARRESAIDIESSNYKLENEGTNLVTTESLYPVFLKNVVVQDLDNTKIEKEPHNDEISQLKRDGQCHVTTTREKPFLEKVMQRTKENVHAPVYDQSATTKNIAFRKMDSKSLFPKRNEQEINALQGKRFIDVPDLGQTLSNEEKKTEVDFHLENNTDAFPVNAKLEQTLSDKENKTEADLQLKENGANVIPVKDQPFTIVSIKKRICNISDNPSINQAEFKNLRNFWAKETKIDVGDDAQSVVANTPDGKRRMILKMPTSTEPEMLLEATSLVTKKPVFIQRAQTPSNSHTPDELSENESKKVQLYSGPSVQERMQQIRQHRETQTEKKKLNTKYFPKVLPTEPEEIINLKKARKSNENKLQSSDFQNHSSEVELSDHEPVNRRIVNSQEDINLRNSTSRPSTSDKIRNNDVENIPEKRFHSRIPSVLKPAGLSLVVEENDILQKKLSKYEPLDNAIQSSLKLDDLSFDEENLSPVKTDKHSKYDEDLGVALDKDQRGFDFEDQFKSDLNLPSGITKKSNFKEIYASPIKQSGERFKSDIPYNPYQDVSPKNVLSNYSGGNDHLRAESRRRSLSEEEEMSALALKRNSRLNETYKSLQDINATSSRSNTLDSANKEMILSADNVYTIPISPENTSLQSKRMKRLSKSVPAFPENDDADSMSESSFQMDRHGTVASSLTNISSSSGMASRSSVSGSTMSIYSGDFGNIDVRGKMQFSLDYVDKLKEFHIFVVRCSDLAAAEEKKNRSDPYVKSYLLPDKIKMGKRKTSVKKKSLHPVYNEILRYKIEKATLLTQTLNLSVWHNDTFGRNSFLGEVEIELKKWDWSNKKMDWHNLKPRTHRINRLEDKGSLKVAFRYIPQGHGGKKTGEVHIWVKEASNLPLIRPNRLDPFVKCFILPDTSRKSRQSTRVVKKNRNPVFNHTMVYDGFRPEDLKDACVELSVWDRDKLMNHFLGGLRIGLGTGKSYGLAVDWMDSTEEEVSVWDKMITHPTIWIENVLPLRMLMLSKMSAN</sequence>
<protein>
    <recommendedName>
        <fullName evidence="6">Synaptotagmin-like protein 2</fullName>
    </recommendedName>
</protein>
<keyword evidence="3" id="KW-0268">Exocytosis</keyword>
<dbReference type="OMA" id="IWVKEAS"/>
<dbReference type="InterPro" id="IPR043567">
    <property type="entry name" value="SYTL1-5_C2B"/>
</dbReference>
<dbReference type="GO" id="GO:0070382">
    <property type="term" value="C:exocytic vesicle"/>
    <property type="evidence" value="ECO:0007669"/>
    <property type="project" value="TreeGrafter"/>
</dbReference>
<feature type="compositionally biased region" description="Polar residues" evidence="7">
    <location>
        <begin position="1226"/>
        <end position="1243"/>
    </location>
</feature>
<evidence type="ECO:0000259" key="9">
    <source>
        <dbReference type="PROSITE" id="PS50916"/>
    </source>
</evidence>
<dbReference type="GO" id="GO:0031267">
    <property type="term" value="F:small GTPase binding"/>
    <property type="evidence" value="ECO:0007669"/>
    <property type="project" value="InterPro"/>
</dbReference>
<feature type="compositionally biased region" description="Polar residues" evidence="7">
    <location>
        <begin position="342"/>
        <end position="356"/>
    </location>
</feature>
<comment type="subcellular location">
    <subcellularLocation>
        <location evidence="1">Cell membrane</location>
    </subcellularLocation>
</comment>
<keyword evidence="2" id="KW-1003">Cell membrane</keyword>
<feature type="region of interest" description="Disordered" evidence="7">
    <location>
        <begin position="157"/>
        <end position="246"/>
    </location>
</feature>
<keyword evidence="5" id="KW-0472">Membrane</keyword>
<dbReference type="PROSITE" id="PS50004">
    <property type="entry name" value="C2"/>
    <property type="match status" value="2"/>
</dbReference>